<dbReference type="InterPro" id="IPR029058">
    <property type="entry name" value="AB_hydrolase_fold"/>
</dbReference>
<dbReference type="STRING" id="685588.A0A067U1T7"/>
<dbReference type="GO" id="GO:0016787">
    <property type="term" value="F:hydrolase activity"/>
    <property type="evidence" value="ECO:0007669"/>
    <property type="project" value="UniProtKB-KW"/>
</dbReference>
<dbReference type="SUPFAM" id="SSF53474">
    <property type="entry name" value="alpha/beta-Hydrolases"/>
    <property type="match status" value="1"/>
</dbReference>
<reference evidence="5" key="1">
    <citation type="journal article" date="2014" name="Proc. Natl. Acad. Sci. U.S.A.">
        <title>Extensive sampling of basidiomycete genomes demonstrates inadequacy of the white-rot/brown-rot paradigm for wood decay fungi.</title>
        <authorList>
            <person name="Riley R."/>
            <person name="Salamov A.A."/>
            <person name="Brown D.W."/>
            <person name="Nagy L.G."/>
            <person name="Floudas D."/>
            <person name="Held B.W."/>
            <person name="Levasseur A."/>
            <person name="Lombard V."/>
            <person name="Morin E."/>
            <person name="Otillar R."/>
            <person name="Lindquist E.A."/>
            <person name="Sun H."/>
            <person name="LaButti K.M."/>
            <person name="Schmutz J."/>
            <person name="Jabbour D."/>
            <person name="Luo H."/>
            <person name="Baker S.E."/>
            <person name="Pisabarro A.G."/>
            <person name="Walton J.D."/>
            <person name="Blanchette R.A."/>
            <person name="Henrissat B."/>
            <person name="Martin F."/>
            <person name="Cullen D."/>
            <person name="Hibbett D.S."/>
            <person name="Grigoriev I.V."/>
        </authorList>
    </citation>
    <scope>NUCLEOTIDE SEQUENCE [LARGE SCALE GENOMIC DNA]</scope>
    <source>
        <strain evidence="5">CBS 339.88</strain>
    </source>
</reference>
<dbReference type="PRINTS" id="PR00412">
    <property type="entry name" value="EPOXHYDRLASE"/>
</dbReference>
<keyword evidence="1" id="KW-0378">Hydrolase</keyword>
<gene>
    <name evidence="4" type="ORF">GALMADRAFT_234143</name>
</gene>
<dbReference type="EMBL" id="KL142367">
    <property type="protein sequence ID" value="KDR85323.1"/>
    <property type="molecule type" value="Genomic_DNA"/>
</dbReference>
<dbReference type="OrthoDB" id="408373at2759"/>
<keyword evidence="5" id="KW-1185">Reference proteome</keyword>
<proteinExistence type="inferred from homology"/>
<dbReference type="InterPro" id="IPR000073">
    <property type="entry name" value="AB_hydrolase_1"/>
</dbReference>
<name>A0A067U1T7_GALM3</name>
<comment type="similarity">
    <text evidence="2">Belongs to the AB hydrolase superfamily. Epoxide hydrolase family.</text>
</comment>
<evidence type="ECO:0000256" key="2">
    <source>
        <dbReference type="ARBA" id="ARBA00038334"/>
    </source>
</evidence>
<protein>
    <recommendedName>
        <fullName evidence="3">AB hydrolase-1 domain-containing protein</fullName>
    </recommendedName>
</protein>
<dbReference type="InterPro" id="IPR000639">
    <property type="entry name" value="Epox_hydrolase-like"/>
</dbReference>
<dbReference type="Gene3D" id="3.40.50.1820">
    <property type="entry name" value="alpha/beta hydrolase"/>
    <property type="match status" value="1"/>
</dbReference>
<dbReference type="HOGENOM" id="CLU_020336_7_0_1"/>
<dbReference type="PANTHER" id="PTHR43329">
    <property type="entry name" value="EPOXIDE HYDROLASE"/>
    <property type="match status" value="1"/>
</dbReference>
<feature type="domain" description="AB hydrolase-1" evidence="3">
    <location>
        <begin position="40"/>
        <end position="136"/>
    </location>
</feature>
<evidence type="ECO:0000259" key="3">
    <source>
        <dbReference type="Pfam" id="PF00561"/>
    </source>
</evidence>
<accession>A0A067U1T7</accession>
<evidence type="ECO:0000313" key="4">
    <source>
        <dbReference type="EMBL" id="KDR85323.1"/>
    </source>
</evidence>
<dbReference type="AlphaFoldDB" id="A0A067U1T7"/>
<evidence type="ECO:0000313" key="5">
    <source>
        <dbReference type="Proteomes" id="UP000027222"/>
    </source>
</evidence>
<sequence length="336" mass="37715">MDAANYKKLTTTRGYTYSYYQGIPSAEALAELDPGDPPLPALLFLHGFPTSSRLWRHQVEFFLERGFFVLAPDLLGFGDSSKPTEVEVFRSSLICKDVIEILNEEALQQVIAIGHDLGSKIVSRLANFYPERFVAFGFLAVPYWAPRPKSQIDYSLKLTKKMCGYELCGHTLFYSEEGTDRLIESRLDSFFSAIFPSDPKMWVTQVAPTGALKSWLEQGKKTKMASYVTPEDISVWGNLIARDGIASALCWHKALVSGVNADDDKPIPLERYPVKKPVFFAAANHDYISRSILGVAITNYHCTNPTVREFHEGHWLMLSSPAEVNVALVSWIMDCI</sequence>
<dbReference type="Pfam" id="PF00561">
    <property type="entry name" value="Abhydrolase_1"/>
    <property type="match status" value="1"/>
</dbReference>
<evidence type="ECO:0000256" key="1">
    <source>
        <dbReference type="ARBA" id="ARBA00022801"/>
    </source>
</evidence>
<dbReference type="Proteomes" id="UP000027222">
    <property type="component" value="Unassembled WGS sequence"/>
</dbReference>
<organism evidence="4 5">
    <name type="scientific">Galerina marginata (strain CBS 339.88)</name>
    <dbReference type="NCBI Taxonomy" id="685588"/>
    <lineage>
        <taxon>Eukaryota</taxon>
        <taxon>Fungi</taxon>
        <taxon>Dikarya</taxon>
        <taxon>Basidiomycota</taxon>
        <taxon>Agaricomycotina</taxon>
        <taxon>Agaricomycetes</taxon>
        <taxon>Agaricomycetidae</taxon>
        <taxon>Agaricales</taxon>
        <taxon>Agaricineae</taxon>
        <taxon>Strophariaceae</taxon>
        <taxon>Galerina</taxon>
    </lineage>
</organism>